<protein>
    <submittedName>
        <fullName evidence="2">Uncharacterized protein</fullName>
    </submittedName>
</protein>
<name>A0ABR8MSX2_9BACL</name>
<organism evidence="2 3">
    <name type="scientific">Paenibacillus terricola</name>
    <dbReference type="NCBI Taxonomy" id="2763503"/>
    <lineage>
        <taxon>Bacteria</taxon>
        <taxon>Bacillati</taxon>
        <taxon>Bacillota</taxon>
        <taxon>Bacilli</taxon>
        <taxon>Bacillales</taxon>
        <taxon>Paenibacillaceae</taxon>
        <taxon>Paenibacillus</taxon>
    </lineage>
</organism>
<accession>A0ABR8MSX2</accession>
<evidence type="ECO:0000313" key="2">
    <source>
        <dbReference type="EMBL" id="MBD3919023.1"/>
    </source>
</evidence>
<feature type="chain" id="PRO_5047445684" evidence="1">
    <location>
        <begin position="27"/>
        <end position="87"/>
    </location>
</feature>
<keyword evidence="1" id="KW-0732">Signal</keyword>
<keyword evidence="3" id="KW-1185">Reference proteome</keyword>
<sequence>MRTFRKSLLVSGVLAMALSFPVSAFAQDSKYVDIGIWRTTCGYSTYYSDAEGYSGTVYLYDGGGWSPVGNNNGLQYYCKFAGTVYKP</sequence>
<evidence type="ECO:0000256" key="1">
    <source>
        <dbReference type="SAM" id="SignalP"/>
    </source>
</evidence>
<proteinExistence type="predicted"/>
<gene>
    <name evidence="2" type="ORF">H8B09_09680</name>
</gene>
<evidence type="ECO:0000313" key="3">
    <source>
        <dbReference type="Proteomes" id="UP000609346"/>
    </source>
</evidence>
<reference evidence="2 3" key="1">
    <citation type="submission" date="2020-09" db="EMBL/GenBank/DDBJ databases">
        <title>Paenibacillus sp. strain PR3 16S rRNA gene Genome sequencing and assembly.</title>
        <authorList>
            <person name="Kim J."/>
        </authorList>
    </citation>
    <scope>NUCLEOTIDE SEQUENCE [LARGE SCALE GENOMIC DNA]</scope>
    <source>
        <strain evidence="2 3">PR3</strain>
    </source>
</reference>
<comment type="caution">
    <text evidence="2">The sequence shown here is derived from an EMBL/GenBank/DDBJ whole genome shotgun (WGS) entry which is preliminary data.</text>
</comment>
<dbReference type="EMBL" id="JACXZA010000002">
    <property type="protein sequence ID" value="MBD3919023.1"/>
    <property type="molecule type" value="Genomic_DNA"/>
</dbReference>
<dbReference type="Proteomes" id="UP000609346">
    <property type="component" value="Unassembled WGS sequence"/>
</dbReference>
<feature type="signal peptide" evidence="1">
    <location>
        <begin position="1"/>
        <end position="26"/>
    </location>
</feature>
<dbReference type="RefSeq" id="WP_191203298.1">
    <property type="nucleotide sequence ID" value="NZ_JACXZA010000002.1"/>
</dbReference>